<sequence>MTRIVTLVLTDTSGDVLGSLPPFELELPWWQETADVVDAVRDRHGLVVTVLRLLAATHPAPPGGEVTYLAQIDGAVDVALKPYEVDLHPSPLRAPWAVPGGPDASLEWALSLCPGDASAEQIRTWNLSAIWRIDVSGTPVAWLKQVPIFAAHEPAVLRLVDEVSPGLVPAVLATGAAGRSLLTHVPGEDRYGAGPDFCAAVARAFHPVQEHFATHVSALLDAGVPDRRLTYDRFARVAEPWLDHLDGLDDLLDELPARLAAIAACGLPDTLIHGDLHPGNVRSPTAPDQVPAGSGAAGSGAADGVVIVDWADSAVGHPALDIVRLGAELPAGSLIGEWAARWRAAVPGCDPETALELIRPVAALASAAKYQEFLDHIEESERPYHESDVPEMLLAAVGVTRPSPRADHD</sequence>
<reference evidence="3" key="1">
    <citation type="submission" date="2021-03" db="EMBL/GenBank/DDBJ databases">
        <title>Whole genome shotgun sequence of Actinoplanes consettensis NBRC 14913.</title>
        <authorList>
            <person name="Komaki H."/>
            <person name="Tamura T."/>
        </authorList>
    </citation>
    <scope>NUCLEOTIDE SEQUENCE</scope>
    <source>
        <strain evidence="3">NBRC 14913</strain>
    </source>
</reference>
<comment type="caution">
    <text evidence="3">The sequence shown here is derived from an EMBL/GenBank/DDBJ whole genome shotgun (WGS) entry which is preliminary data.</text>
</comment>
<dbReference type="InterPro" id="IPR011009">
    <property type="entry name" value="Kinase-like_dom_sf"/>
</dbReference>
<evidence type="ECO:0000259" key="2">
    <source>
        <dbReference type="Pfam" id="PF01636"/>
    </source>
</evidence>
<dbReference type="EMBL" id="BOQP01000001">
    <property type="protein sequence ID" value="GIM66033.1"/>
    <property type="molecule type" value="Genomic_DNA"/>
</dbReference>
<evidence type="ECO:0000313" key="4">
    <source>
        <dbReference type="Proteomes" id="UP000680865"/>
    </source>
</evidence>
<organism evidence="3 4">
    <name type="scientific">Winogradskya consettensis</name>
    <dbReference type="NCBI Taxonomy" id="113560"/>
    <lineage>
        <taxon>Bacteria</taxon>
        <taxon>Bacillati</taxon>
        <taxon>Actinomycetota</taxon>
        <taxon>Actinomycetes</taxon>
        <taxon>Micromonosporales</taxon>
        <taxon>Micromonosporaceae</taxon>
        <taxon>Winogradskya</taxon>
    </lineage>
</organism>
<feature type="region of interest" description="Disordered" evidence="1">
    <location>
        <begin position="278"/>
        <end position="297"/>
    </location>
</feature>
<dbReference type="Gene3D" id="3.90.1200.10">
    <property type="match status" value="1"/>
</dbReference>
<evidence type="ECO:0000256" key="1">
    <source>
        <dbReference type="SAM" id="MobiDB-lite"/>
    </source>
</evidence>
<dbReference type="SUPFAM" id="SSF56112">
    <property type="entry name" value="Protein kinase-like (PK-like)"/>
    <property type="match status" value="1"/>
</dbReference>
<dbReference type="InterPro" id="IPR002575">
    <property type="entry name" value="Aminoglycoside_PTrfase"/>
</dbReference>
<feature type="domain" description="Aminoglycoside phosphotransferase" evidence="2">
    <location>
        <begin position="154"/>
        <end position="282"/>
    </location>
</feature>
<dbReference type="RefSeq" id="WP_212995142.1">
    <property type="nucleotide sequence ID" value="NZ_BAAATW010000001.1"/>
</dbReference>
<keyword evidence="4" id="KW-1185">Reference proteome</keyword>
<evidence type="ECO:0000313" key="3">
    <source>
        <dbReference type="EMBL" id="GIM66033.1"/>
    </source>
</evidence>
<accession>A0A919VHQ4</accession>
<dbReference type="AlphaFoldDB" id="A0A919VHQ4"/>
<proteinExistence type="predicted"/>
<protein>
    <recommendedName>
        <fullName evidence="2">Aminoglycoside phosphotransferase domain-containing protein</fullName>
    </recommendedName>
</protein>
<dbReference type="Proteomes" id="UP000680865">
    <property type="component" value="Unassembled WGS sequence"/>
</dbReference>
<dbReference type="Pfam" id="PF01636">
    <property type="entry name" value="APH"/>
    <property type="match status" value="1"/>
</dbReference>
<name>A0A919VHQ4_9ACTN</name>
<gene>
    <name evidence="3" type="ORF">Aco04nite_00140</name>
</gene>